<accession>A0A0C2J8X2</accession>
<protein>
    <submittedName>
        <fullName evidence="1">Uncharacterized protein</fullName>
    </submittedName>
</protein>
<dbReference type="AlphaFoldDB" id="A0A0C2J8X2"/>
<sequence>MALDSLHDNLGKGNKSTNIGQTITYDSIFSIGKPIRGLSDHQGLLGRSMNRQTIALQQTRHWRATTCTSKAVERSLNVYGLQEPGRQKNRYKALAASEFLFQARRYLGS</sequence>
<proteinExistence type="predicted"/>
<keyword evidence="2" id="KW-1185">Reference proteome</keyword>
<dbReference type="Proteomes" id="UP000031668">
    <property type="component" value="Unassembled WGS sequence"/>
</dbReference>
<evidence type="ECO:0000313" key="1">
    <source>
        <dbReference type="EMBL" id="KII74254.1"/>
    </source>
</evidence>
<dbReference type="EMBL" id="JWZT01000486">
    <property type="protein sequence ID" value="KII74254.1"/>
    <property type="molecule type" value="Genomic_DNA"/>
</dbReference>
<organism evidence="1 2">
    <name type="scientific">Thelohanellus kitauei</name>
    <name type="common">Myxosporean</name>
    <dbReference type="NCBI Taxonomy" id="669202"/>
    <lineage>
        <taxon>Eukaryota</taxon>
        <taxon>Metazoa</taxon>
        <taxon>Cnidaria</taxon>
        <taxon>Myxozoa</taxon>
        <taxon>Myxosporea</taxon>
        <taxon>Bivalvulida</taxon>
        <taxon>Platysporina</taxon>
        <taxon>Myxobolidae</taxon>
        <taxon>Thelohanellus</taxon>
    </lineage>
</organism>
<comment type="caution">
    <text evidence="1">The sequence shown here is derived from an EMBL/GenBank/DDBJ whole genome shotgun (WGS) entry which is preliminary data.</text>
</comment>
<evidence type="ECO:0000313" key="2">
    <source>
        <dbReference type="Proteomes" id="UP000031668"/>
    </source>
</evidence>
<gene>
    <name evidence="1" type="ORF">RF11_07187</name>
</gene>
<reference evidence="1 2" key="1">
    <citation type="journal article" date="2014" name="Genome Biol. Evol.">
        <title>The genome of the myxosporean Thelohanellus kitauei shows adaptations to nutrient acquisition within its fish host.</title>
        <authorList>
            <person name="Yang Y."/>
            <person name="Xiong J."/>
            <person name="Zhou Z."/>
            <person name="Huo F."/>
            <person name="Miao W."/>
            <person name="Ran C."/>
            <person name="Liu Y."/>
            <person name="Zhang J."/>
            <person name="Feng J."/>
            <person name="Wang M."/>
            <person name="Wang M."/>
            <person name="Wang L."/>
            <person name="Yao B."/>
        </authorList>
    </citation>
    <scope>NUCLEOTIDE SEQUENCE [LARGE SCALE GENOMIC DNA]</scope>
    <source>
        <strain evidence="1">Wuqing</strain>
    </source>
</reference>
<name>A0A0C2J8X2_THEKT</name>